<feature type="domain" description="AB hydrolase-1" evidence="2">
    <location>
        <begin position="63"/>
        <end position="166"/>
    </location>
</feature>
<dbReference type="GO" id="GO:0016020">
    <property type="term" value="C:membrane"/>
    <property type="evidence" value="ECO:0007669"/>
    <property type="project" value="TreeGrafter"/>
</dbReference>
<dbReference type="InterPro" id="IPR029058">
    <property type="entry name" value="AB_hydrolase_fold"/>
</dbReference>
<gene>
    <name evidence="3" type="ORF">UABAM_05391</name>
</gene>
<sequence length="301" mass="35037">MYILGLIFLLLIVYVAIIYLFFPQQVLNFNYKIFQWKAGLTKKSITIDDYEVTYYDGGHGENLILIHGFSDSKASFLQVAKWLTKKYRVILPEVPGFGITARDKNRRYGIRDQVVFFHKMFEKLQVKEFHLGGNSMGGHISAAYTLQYPEQVKSLLLLNAAGVTVIDGLPYQPAPKPVETMEELNEYMTYLFVERPFMPGSVQRLFIENSQKNFEWLNHMRKEIREGKDIILNERVPQIKQQTLILWGDSDRVVVPQVGERYHKLLPNSQLKVMKNCAHVPQYERPQETSEILLAFLQEIK</sequence>
<dbReference type="PANTHER" id="PTHR43798:SF33">
    <property type="entry name" value="HYDROLASE, PUTATIVE (AFU_ORTHOLOGUE AFUA_2G14860)-RELATED"/>
    <property type="match status" value="1"/>
</dbReference>
<dbReference type="AlphaFoldDB" id="A0A5S9IRX6"/>
<dbReference type="SUPFAM" id="SSF53474">
    <property type="entry name" value="alpha/beta-Hydrolases"/>
    <property type="match status" value="1"/>
</dbReference>
<keyword evidence="1" id="KW-1133">Transmembrane helix</keyword>
<keyword evidence="4" id="KW-1185">Reference proteome</keyword>
<evidence type="ECO:0000313" key="4">
    <source>
        <dbReference type="Proteomes" id="UP000326354"/>
    </source>
</evidence>
<reference evidence="3 4" key="1">
    <citation type="submission" date="2019-08" db="EMBL/GenBank/DDBJ databases">
        <title>Complete genome sequence of Candidatus Uab amorphum.</title>
        <authorList>
            <person name="Shiratori T."/>
            <person name="Suzuki S."/>
            <person name="Kakizawa Y."/>
            <person name="Ishida K."/>
        </authorList>
    </citation>
    <scope>NUCLEOTIDE SEQUENCE [LARGE SCALE GENOMIC DNA]</scope>
    <source>
        <strain evidence="3 4">SRT547</strain>
    </source>
</reference>
<dbReference type="InterPro" id="IPR050266">
    <property type="entry name" value="AB_hydrolase_sf"/>
</dbReference>
<name>A0A5S9IRX6_UABAM</name>
<dbReference type="PANTHER" id="PTHR43798">
    <property type="entry name" value="MONOACYLGLYCEROL LIPASE"/>
    <property type="match status" value="1"/>
</dbReference>
<protein>
    <submittedName>
        <fullName evidence="3">Lipase</fullName>
    </submittedName>
</protein>
<evidence type="ECO:0000313" key="3">
    <source>
        <dbReference type="EMBL" id="BBM86989.1"/>
    </source>
</evidence>
<evidence type="ECO:0000256" key="1">
    <source>
        <dbReference type="SAM" id="Phobius"/>
    </source>
</evidence>
<feature type="domain" description="AB hydrolase-1" evidence="2">
    <location>
        <begin position="235"/>
        <end position="286"/>
    </location>
</feature>
<dbReference type="Pfam" id="PF00561">
    <property type="entry name" value="Abhydrolase_1"/>
    <property type="match status" value="2"/>
</dbReference>
<accession>A0A5S9IRX6</accession>
<evidence type="ECO:0000259" key="2">
    <source>
        <dbReference type="Pfam" id="PF00561"/>
    </source>
</evidence>
<dbReference type="InterPro" id="IPR000073">
    <property type="entry name" value="AB_hydrolase_1"/>
</dbReference>
<keyword evidence="1" id="KW-0812">Transmembrane</keyword>
<feature type="transmembrane region" description="Helical" evidence="1">
    <location>
        <begin position="6"/>
        <end position="22"/>
    </location>
</feature>
<dbReference type="GO" id="GO:0046464">
    <property type="term" value="P:acylglycerol catabolic process"/>
    <property type="evidence" value="ECO:0007669"/>
    <property type="project" value="TreeGrafter"/>
</dbReference>
<proteinExistence type="predicted"/>
<keyword evidence="1" id="KW-0472">Membrane</keyword>
<dbReference type="EMBL" id="AP019860">
    <property type="protein sequence ID" value="BBM86989.1"/>
    <property type="molecule type" value="Genomic_DNA"/>
</dbReference>
<dbReference type="GO" id="GO:0047372">
    <property type="term" value="F:monoacylglycerol lipase activity"/>
    <property type="evidence" value="ECO:0007669"/>
    <property type="project" value="TreeGrafter"/>
</dbReference>
<dbReference type="Proteomes" id="UP000326354">
    <property type="component" value="Chromosome"/>
</dbReference>
<dbReference type="KEGG" id="uam:UABAM_05391"/>
<organism evidence="3 4">
    <name type="scientific">Uabimicrobium amorphum</name>
    <dbReference type="NCBI Taxonomy" id="2596890"/>
    <lineage>
        <taxon>Bacteria</taxon>
        <taxon>Pseudomonadati</taxon>
        <taxon>Planctomycetota</taxon>
        <taxon>Candidatus Uabimicrobiia</taxon>
        <taxon>Candidatus Uabimicrobiales</taxon>
        <taxon>Candidatus Uabimicrobiaceae</taxon>
        <taxon>Candidatus Uabimicrobium</taxon>
    </lineage>
</organism>
<dbReference type="PRINTS" id="PR00111">
    <property type="entry name" value="ABHYDROLASE"/>
</dbReference>
<dbReference type="Gene3D" id="3.40.50.1820">
    <property type="entry name" value="alpha/beta hydrolase"/>
    <property type="match status" value="1"/>
</dbReference>